<organism evidence="1 2">
    <name type="scientific">Fusarium solani subsp. cucurbitae</name>
    <name type="common">Neocosmosporum cucurbitae</name>
    <dbReference type="NCBI Taxonomy" id="2747967"/>
    <lineage>
        <taxon>Eukaryota</taxon>
        <taxon>Fungi</taxon>
        <taxon>Dikarya</taxon>
        <taxon>Ascomycota</taxon>
        <taxon>Pezizomycotina</taxon>
        <taxon>Sordariomycetes</taxon>
        <taxon>Hypocreomycetidae</taxon>
        <taxon>Hypocreales</taxon>
        <taxon>Nectriaceae</taxon>
        <taxon>Fusarium</taxon>
        <taxon>Fusarium solani species complex</taxon>
    </lineage>
</organism>
<proteinExistence type="predicted"/>
<gene>
    <name evidence="1" type="ORF">LCI18_011785</name>
</gene>
<accession>A0ACD3ZHY6</accession>
<dbReference type="Proteomes" id="UP000830768">
    <property type="component" value="Chromosome 10"/>
</dbReference>
<protein>
    <submittedName>
        <fullName evidence="1">Uncharacterized protein</fullName>
    </submittedName>
</protein>
<sequence length="549" mass="60088">MTFLTQQPQTPSYIYKLNSSLIKYPLFAIMAKKESLALKSGNEVYKAYRNNTDQKWIRDPGLRKLNMGLAFMFSSAAANGFDGSLMNGLLIIPQWSDDIGDVSPSILGLIIAGISLGGLPTFIPAAYVSDWMGRRFTIALGSSIMVAAAIIQAVTNGPWAFLGTKIMLGVGLGFAQTAAPPLTTEIAHPRHRANVTNLFQAIWFWGAILSAVVTMGTLHMSGSWSWRLPVLFQGFFPALQLGGLFFVPESPRWLISKGRRDEAFQILARYHANGDTSDELVNFEFNEICTAIEQEREIEKPGIMSFFKTRGNRHRLLICVLVGFMIQWAGNGIVSYYLAPILESVGVTDSVAQAGINLGLQVWNAVLAALGAMACERYGRRPLWLISASGMLCSFIVITALSAVFADHGNKAAGNAVVPFLFIFFGFYVIAFTPLSIAYPVEILPFDLRSKGLSINLSVVFGAGFFNQYVNPIALDAIQWKFYFVYIGTLAAMLPTIWFLFPETKGRTLEEIAVVFDGPGINHLDVGDRAFGGGKSIDAQSVAPKAEHI</sequence>
<name>A0ACD3ZHY6_FUSSC</name>
<evidence type="ECO:0000313" key="1">
    <source>
        <dbReference type="EMBL" id="UPL00851.1"/>
    </source>
</evidence>
<reference evidence="1" key="1">
    <citation type="submission" date="2021-11" db="EMBL/GenBank/DDBJ databases">
        <title>Fusarium solani-melongenae Genome sequencing and assembly.</title>
        <authorList>
            <person name="Xie S."/>
            <person name="Huang L."/>
            <person name="Zhang X."/>
        </authorList>
    </citation>
    <scope>NUCLEOTIDE SEQUENCE</scope>
    <source>
        <strain evidence="1">CRI 24-3</strain>
    </source>
</reference>
<keyword evidence="2" id="KW-1185">Reference proteome</keyword>
<evidence type="ECO:0000313" key="2">
    <source>
        <dbReference type="Proteomes" id="UP000830768"/>
    </source>
</evidence>
<dbReference type="EMBL" id="CP090038">
    <property type="protein sequence ID" value="UPL00851.1"/>
    <property type="molecule type" value="Genomic_DNA"/>
</dbReference>